<dbReference type="Gene3D" id="3.10.129.10">
    <property type="entry name" value="Hotdog Thioesterase"/>
    <property type="match status" value="1"/>
</dbReference>
<proteinExistence type="predicted"/>
<dbReference type="OrthoDB" id="9787658at2"/>
<dbReference type="Pfam" id="PF07977">
    <property type="entry name" value="FabA"/>
    <property type="match status" value="1"/>
</dbReference>
<dbReference type="eggNOG" id="COG0764">
    <property type="taxonomic scope" value="Bacteria"/>
</dbReference>
<reference key="1">
    <citation type="submission" date="2010-11" db="EMBL/GenBank/DDBJ databases">
        <title>The complete sequence of chromosome of Isophaera pallida ATCC 43644.</title>
        <authorList>
            <consortium name="US DOE Joint Genome Institute (JGI-PGF)"/>
            <person name="Lucas S."/>
            <person name="Copeland A."/>
            <person name="Lapidus A."/>
            <person name="Bruce D."/>
            <person name="Goodwin L."/>
            <person name="Pitluck S."/>
            <person name="Kyrpides N."/>
            <person name="Mavromatis K."/>
            <person name="Pagani I."/>
            <person name="Ivanova N."/>
            <person name="Saunders E."/>
            <person name="Brettin T."/>
            <person name="Detter J.C."/>
            <person name="Han C."/>
            <person name="Tapia R."/>
            <person name="Land M."/>
            <person name="Hauser L."/>
            <person name="Markowitz V."/>
            <person name="Cheng J.-F."/>
            <person name="Hugenholtz P."/>
            <person name="Woyke T."/>
            <person name="Wu D."/>
            <person name="Eisen J.A."/>
        </authorList>
    </citation>
    <scope>NUCLEOTIDE SEQUENCE</scope>
    <source>
        <strain>ATCC 43644</strain>
    </source>
</reference>
<dbReference type="HOGENOM" id="CLU_078912_3_1_0"/>
<dbReference type="InParanoid" id="E8QZI7"/>
<dbReference type="InterPro" id="IPR029069">
    <property type="entry name" value="HotDog_dom_sf"/>
</dbReference>
<dbReference type="PANTHER" id="PTHR30272:SF1">
    <property type="entry name" value="3-HYDROXYACYL-[ACYL-CARRIER-PROTEIN] DEHYDRATASE"/>
    <property type="match status" value="1"/>
</dbReference>
<dbReference type="RefSeq" id="WP_013563403.1">
    <property type="nucleotide sequence ID" value="NC_014962.1"/>
</dbReference>
<dbReference type="SUPFAM" id="SSF54637">
    <property type="entry name" value="Thioesterase/thiol ester dehydrase-isomerase"/>
    <property type="match status" value="1"/>
</dbReference>
<keyword evidence="1" id="KW-0456">Lyase</keyword>
<accession>E8QZI7</accession>
<dbReference type="AlphaFoldDB" id="E8QZI7"/>
<dbReference type="EMBL" id="CP002353">
    <property type="protein sequence ID" value="ADV61114.1"/>
    <property type="molecule type" value="Genomic_DNA"/>
</dbReference>
<evidence type="ECO:0000313" key="2">
    <source>
        <dbReference type="EMBL" id="ADV61114.1"/>
    </source>
</evidence>
<dbReference type="InterPro" id="IPR013114">
    <property type="entry name" value="FabA_FabZ"/>
</dbReference>
<dbReference type="GO" id="GO:0016829">
    <property type="term" value="F:lyase activity"/>
    <property type="evidence" value="ECO:0007669"/>
    <property type="project" value="UniProtKB-KW"/>
</dbReference>
<name>E8QZI7_ISOPI</name>
<organism evidence="2 3">
    <name type="scientific">Isosphaera pallida (strain ATCC 43644 / DSM 9630 / IS1B)</name>
    <dbReference type="NCBI Taxonomy" id="575540"/>
    <lineage>
        <taxon>Bacteria</taxon>
        <taxon>Pseudomonadati</taxon>
        <taxon>Planctomycetota</taxon>
        <taxon>Planctomycetia</taxon>
        <taxon>Isosphaerales</taxon>
        <taxon>Isosphaeraceae</taxon>
        <taxon>Isosphaera</taxon>
    </lineage>
</organism>
<gene>
    <name evidence="2" type="ordered locus">Isop_0521</name>
</gene>
<dbReference type="Proteomes" id="UP000008631">
    <property type="component" value="Chromosome"/>
</dbReference>
<keyword evidence="3" id="KW-1185">Reference proteome</keyword>
<dbReference type="PANTHER" id="PTHR30272">
    <property type="entry name" value="3-HYDROXYACYL-[ACYL-CARRIER-PROTEIN] DEHYDRATASE"/>
    <property type="match status" value="1"/>
</dbReference>
<dbReference type="CDD" id="cd01288">
    <property type="entry name" value="FabZ"/>
    <property type="match status" value="1"/>
</dbReference>
<evidence type="ECO:0000256" key="1">
    <source>
        <dbReference type="ARBA" id="ARBA00023239"/>
    </source>
</evidence>
<sequence>MRFVLLDQILESQPGVRLTAVKNLSLAEEYLADHFPGFPVLPGVLMVEALAQAGSWLVRETDNFAHSLVTLKQARTFKFGSFVEPGRQLRLEVDMADHGPRDTVLKVKGFCEGSLMVQGRITLTRSNLSESDPDLRPLDEQMITELRALYAVLKRRPSGASTEVT</sequence>
<evidence type="ECO:0000313" key="3">
    <source>
        <dbReference type="Proteomes" id="UP000008631"/>
    </source>
</evidence>
<reference evidence="2 3" key="2">
    <citation type="journal article" date="2011" name="Stand. Genomic Sci.">
        <title>Complete genome sequence of Isosphaera pallida type strain (IS1B).</title>
        <authorList>
            <consortium name="US DOE Joint Genome Institute (JGI-PGF)"/>
            <person name="Goker M."/>
            <person name="Cleland D."/>
            <person name="Saunders E."/>
            <person name="Lapidus A."/>
            <person name="Nolan M."/>
            <person name="Lucas S."/>
            <person name="Hammon N."/>
            <person name="Deshpande S."/>
            <person name="Cheng J.F."/>
            <person name="Tapia R."/>
            <person name="Han C."/>
            <person name="Goodwin L."/>
            <person name="Pitluck S."/>
            <person name="Liolios K."/>
            <person name="Pagani I."/>
            <person name="Ivanova N."/>
            <person name="Mavromatis K."/>
            <person name="Pati A."/>
            <person name="Chen A."/>
            <person name="Palaniappan K."/>
            <person name="Land M."/>
            <person name="Hauser L."/>
            <person name="Chang Y.J."/>
            <person name="Jeffries C.D."/>
            <person name="Detter J.C."/>
            <person name="Beck B."/>
            <person name="Woyke T."/>
            <person name="Bristow J."/>
            <person name="Eisen J.A."/>
            <person name="Markowitz V."/>
            <person name="Hugenholtz P."/>
            <person name="Kyrpides N.C."/>
            <person name="Klenk H.P."/>
        </authorList>
    </citation>
    <scope>NUCLEOTIDE SEQUENCE [LARGE SCALE GENOMIC DNA]</scope>
    <source>
        <strain evidence="3">ATCC 43644 / DSM 9630 / IS1B</strain>
    </source>
</reference>
<dbReference type="STRING" id="575540.Isop_0521"/>
<dbReference type="KEGG" id="ipa:Isop_0521"/>
<protein>
    <submittedName>
        <fullName evidence="2">Beta-hydroxyacyl-(Acyl-carrier-protein) dehydratase FabA/FabZ</fullName>
    </submittedName>
</protein>